<evidence type="ECO:0000259" key="19">
    <source>
        <dbReference type="PROSITE" id="PS51483"/>
    </source>
</evidence>
<feature type="domain" description="FDX-ACB" evidence="18">
    <location>
        <begin position="703"/>
        <end position="796"/>
    </location>
</feature>
<evidence type="ECO:0000313" key="20">
    <source>
        <dbReference type="EMBL" id="VFP80172.1"/>
    </source>
</evidence>
<evidence type="ECO:0000256" key="3">
    <source>
        <dbReference type="ARBA" id="ARBA00011209"/>
    </source>
</evidence>
<keyword evidence="8 15" id="KW-0547">Nucleotide-binding</keyword>
<evidence type="ECO:0000256" key="15">
    <source>
        <dbReference type="HAMAP-Rule" id="MF_00283"/>
    </source>
</evidence>
<dbReference type="HAMAP" id="MF_00283">
    <property type="entry name" value="Phe_tRNA_synth_beta1"/>
    <property type="match status" value="1"/>
</dbReference>
<keyword evidence="7 15" id="KW-0479">Metal-binding</keyword>
<dbReference type="InterPro" id="IPR004532">
    <property type="entry name" value="Phe-tRNA-ligase_IIc_bsu_bact"/>
</dbReference>
<evidence type="ECO:0000256" key="2">
    <source>
        <dbReference type="ARBA" id="ARBA00008653"/>
    </source>
</evidence>
<dbReference type="SUPFAM" id="SSF46955">
    <property type="entry name" value="Putative DNA-binding domain"/>
    <property type="match status" value="1"/>
</dbReference>
<dbReference type="PANTHER" id="PTHR10947">
    <property type="entry name" value="PHENYLALANYL-TRNA SYNTHETASE BETA CHAIN AND LEUCINE-RICH REPEAT-CONTAINING PROTEIN 47"/>
    <property type="match status" value="1"/>
</dbReference>
<evidence type="ECO:0000259" key="17">
    <source>
        <dbReference type="PROSITE" id="PS50886"/>
    </source>
</evidence>
<name>A0A451D3E8_9GAMM</name>
<dbReference type="PROSITE" id="PS51483">
    <property type="entry name" value="B5"/>
    <property type="match status" value="1"/>
</dbReference>
<dbReference type="GO" id="GO:0005524">
    <property type="term" value="F:ATP binding"/>
    <property type="evidence" value="ECO:0007669"/>
    <property type="project" value="UniProtKB-UniRule"/>
</dbReference>
<dbReference type="FunFam" id="3.30.70.380:FF:000001">
    <property type="entry name" value="Phenylalanine--tRNA ligase beta subunit"/>
    <property type="match status" value="1"/>
</dbReference>
<comment type="cofactor">
    <cofactor evidence="15">
        <name>Mg(2+)</name>
        <dbReference type="ChEBI" id="CHEBI:18420"/>
    </cofactor>
    <text evidence="15">Binds 2 magnesium ions per tetramer.</text>
</comment>
<dbReference type="InterPro" id="IPR005147">
    <property type="entry name" value="tRNA_synthase_B5-dom"/>
</dbReference>
<evidence type="ECO:0000256" key="9">
    <source>
        <dbReference type="ARBA" id="ARBA00022840"/>
    </source>
</evidence>
<dbReference type="GO" id="GO:0000049">
    <property type="term" value="F:tRNA binding"/>
    <property type="evidence" value="ECO:0007669"/>
    <property type="project" value="UniProtKB-UniRule"/>
</dbReference>
<dbReference type="InterPro" id="IPR005146">
    <property type="entry name" value="B3/B4_tRNA-bd"/>
</dbReference>
<dbReference type="InterPro" id="IPR002547">
    <property type="entry name" value="tRNA-bd_dom"/>
</dbReference>
<evidence type="ECO:0000256" key="16">
    <source>
        <dbReference type="PROSITE-ProRule" id="PRU00209"/>
    </source>
</evidence>
<sequence length="797" mass="89880">MKISELWLREWVNPTINSLELCNKMAMAGLEVNNIEPVSPNFHSVLIGEVIKCVRHPRSNRLYMTTVNTGAKSLLSIICSASNCREGLKVAVAPVGAILPGNYIIRKIELQGETSEGILCSFSQLGIPIKKEGIIELPLNASVGTDLSQYLQLKDNIIDIGVTPNRADCLSIMGIARDISVASRAPLYELKVTPAFSAVSDVISIRVNTPEDCPRYLARIIKEVNIQADTPLWMQEKLRRCGINSLNSVLDITNYVLLELGQPINVFDFQAINGGLSVRYAKEEESLVCLEKSKVKLDSNTLVIADEEKILAMAGITISKDASVTIKTKSFILESAFFRPLSIVGRARRYGLHSDTAFRFERGVDFNLQYKAIERATSLLLTICGGSAGPVINITNYSALPSSKIIKLYRKNLDRLIGYCIPNETVTDILERLGFTILTRKDYSQWKVVVPSWRFDIDIEVDLVREVMRIYGYSQIPNIPVQANLMIDAYCKKDFPLQRVKALLIDKGYQEAITYSFVDPKIQSILHPQEESLRLLRPVSRDMSVMRLSLFSGLLGAVLYNQNRQQLRIRLFESGLRFVPDIRAPYGIRQELMLSAVISGNRYSEHWDLARSEVDFYDLKGDLESIFDMLHKLHQIKFIREHYPAFHPGQCAAMYINADYIGCIGVLHPEIERNVGIRGRTIVFELIWNKISEYTVPHVLPVSRFPANRRDISVIVAEYILAGDVLEECKKVRDKYITGIYLFDVYRGNKVASGCKSLTISITVQALTRTLEDHEISNTIEKCIKALKNRFGAKLRV</sequence>
<dbReference type="RefSeq" id="WP_197094931.1">
    <property type="nucleotide sequence ID" value="NZ_LR217705.1"/>
</dbReference>
<dbReference type="InterPro" id="IPR033714">
    <property type="entry name" value="tRNA_bind_bactPheRS"/>
</dbReference>
<dbReference type="FunFam" id="3.30.56.10:FF:000002">
    <property type="entry name" value="Phenylalanine--tRNA ligase beta subunit"/>
    <property type="match status" value="1"/>
</dbReference>
<dbReference type="SUPFAM" id="SSF55681">
    <property type="entry name" value="Class II aaRS and biotin synthetases"/>
    <property type="match status" value="1"/>
</dbReference>
<evidence type="ECO:0000256" key="10">
    <source>
        <dbReference type="ARBA" id="ARBA00022842"/>
    </source>
</evidence>
<dbReference type="Gene3D" id="3.30.56.10">
    <property type="match status" value="2"/>
</dbReference>
<dbReference type="PROSITE" id="PS51447">
    <property type="entry name" value="FDX_ACB"/>
    <property type="match status" value="1"/>
</dbReference>
<comment type="caution">
    <text evidence="15">Lacks conserved residue(s) required for the propagation of feature annotation.</text>
</comment>
<dbReference type="PANTHER" id="PTHR10947:SF0">
    <property type="entry name" value="PHENYLALANINE--TRNA LIGASE BETA SUBUNIT"/>
    <property type="match status" value="1"/>
</dbReference>
<gene>
    <name evidence="15 20" type="primary">pheT</name>
    <name evidence="20" type="ORF">ERCISPPS3390_122</name>
</gene>
<dbReference type="CDD" id="cd02796">
    <property type="entry name" value="tRNA_bind_bactPheRS"/>
    <property type="match status" value="1"/>
</dbReference>
<dbReference type="SMART" id="SM00874">
    <property type="entry name" value="B5"/>
    <property type="match status" value="1"/>
</dbReference>
<dbReference type="EC" id="6.1.1.20" evidence="15"/>
<proteinExistence type="inferred from homology"/>
<dbReference type="Pfam" id="PF03147">
    <property type="entry name" value="FDX-ACB"/>
    <property type="match status" value="1"/>
</dbReference>
<keyword evidence="12 15" id="KW-0648">Protein biosynthesis</keyword>
<dbReference type="Gene3D" id="3.30.70.380">
    <property type="entry name" value="Ferrodoxin-fold anticodon-binding domain"/>
    <property type="match status" value="1"/>
</dbReference>
<keyword evidence="11 16" id="KW-0694">RNA-binding</keyword>
<keyword evidence="13 15" id="KW-0030">Aminoacyl-tRNA synthetase</keyword>
<evidence type="ECO:0000259" key="18">
    <source>
        <dbReference type="PROSITE" id="PS51447"/>
    </source>
</evidence>
<dbReference type="Pfam" id="PF01588">
    <property type="entry name" value="tRNA_bind"/>
    <property type="match status" value="1"/>
</dbReference>
<feature type="domain" description="TRNA-binding" evidence="17">
    <location>
        <begin position="39"/>
        <end position="148"/>
    </location>
</feature>
<dbReference type="GO" id="GO:0006432">
    <property type="term" value="P:phenylalanyl-tRNA aminoacylation"/>
    <property type="evidence" value="ECO:0007669"/>
    <property type="project" value="UniProtKB-UniRule"/>
</dbReference>
<dbReference type="FunFam" id="2.40.50.140:FF:000045">
    <property type="entry name" value="Phenylalanine--tRNA ligase beta subunit"/>
    <property type="match status" value="1"/>
</dbReference>
<dbReference type="GO" id="GO:0000287">
    <property type="term" value="F:magnesium ion binding"/>
    <property type="evidence" value="ECO:0007669"/>
    <property type="project" value="UniProtKB-UniRule"/>
</dbReference>
<dbReference type="Pfam" id="PF03483">
    <property type="entry name" value="B3_4"/>
    <property type="match status" value="1"/>
</dbReference>
<dbReference type="InterPro" id="IPR036690">
    <property type="entry name" value="Fdx_antiC-bd_sf"/>
</dbReference>
<dbReference type="EMBL" id="LR217705">
    <property type="protein sequence ID" value="VFP80172.1"/>
    <property type="molecule type" value="Genomic_DNA"/>
</dbReference>
<dbReference type="Pfam" id="PF17759">
    <property type="entry name" value="tRNA_synthFbeta"/>
    <property type="match status" value="1"/>
</dbReference>
<feature type="binding site" evidence="15">
    <location>
        <position position="456"/>
    </location>
    <ligand>
        <name>Mg(2+)</name>
        <dbReference type="ChEBI" id="CHEBI:18420"/>
        <note>shared with alpha subunit</note>
    </ligand>
</feature>
<evidence type="ECO:0000256" key="12">
    <source>
        <dbReference type="ARBA" id="ARBA00022917"/>
    </source>
</evidence>
<keyword evidence="4 15" id="KW-0963">Cytoplasm</keyword>
<dbReference type="PROSITE" id="PS50886">
    <property type="entry name" value="TRBD"/>
    <property type="match status" value="1"/>
</dbReference>
<comment type="catalytic activity">
    <reaction evidence="14 15">
        <text>tRNA(Phe) + L-phenylalanine + ATP = L-phenylalanyl-tRNA(Phe) + AMP + diphosphate + H(+)</text>
        <dbReference type="Rhea" id="RHEA:19413"/>
        <dbReference type="Rhea" id="RHEA-COMP:9668"/>
        <dbReference type="Rhea" id="RHEA-COMP:9699"/>
        <dbReference type="ChEBI" id="CHEBI:15378"/>
        <dbReference type="ChEBI" id="CHEBI:30616"/>
        <dbReference type="ChEBI" id="CHEBI:33019"/>
        <dbReference type="ChEBI" id="CHEBI:58095"/>
        <dbReference type="ChEBI" id="CHEBI:78442"/>
        <dbReference type="ChEBI" id="CHEBI:78531"/>
        <dbReference type="ChEBI" id="CHEBI:456215"/>
        <dbReference type="EC" id="6.1.1.20"/>
    </reaction>
</comment>
<evidence type="ECO:0000313" key="21">
    <source>
        <dbReference type="Proteomes" id="UP000294338"/>
    </source>
</evidence>
<evidence type="ECO:0000256" key="8">
    <source>
        <dbReference type="ARBA" id="ARBA00022741"/>
    </source>
</evidence>
<evidence type="ECO:0000256" key="1">
    <source>
        <dbReference type="ARBA" id="ARBA00004496"/>
    </source>
</evidence>
<dbReference type="InterPro" id="IPR045864">
    <property type="entry name" value="aa-tRNA-synth_II/BPL/LPL"/>
</dbReference>
<dbReference type="Gene3D" id="2.40.50.140">
    <property type="entry name" value="Nucleic acid-binding proteins"/>
    <property type="match status" value="1"/>
</dbReference>
<dbReference type="Gene3D" id="3.50.40.10">
    <property type="entry name" value="Phenylalanyl-trna Synthetase, Chain B, domain 3"/>
    <property type="match status" value="1"/>
</dbReference>
<protein>
    <recommendedName>
        <fullName evidence="15">Phenylalanine--tRNA ligase beta subunit</fullName>
        <ecNumber evidence="15">6.1.1.20</ecNumber>
    </recommendedName>
    <alternativeName>
        <fullName evidence="15">Phenylalanyl-tRNA synthetase beta subunit</fullName>
        <shortName evidence="15">PheRS</shortName>
    </alternativeName>
</protein>
<evidence type="ECO:0000256" key="7">
    <source>
        <dbReference type="ARBA" id="ARBA00022723"/>
    </source>
</evidence>
<dbReference type="FunFam" id="3.30.930.10:FF:000022">
    <property type="entry name" value="Phenylalanine--tRNA ligase beta subunit"/>
    <property type="match status" value="1"/>
</dbReference>
<reference evidence="20 21" key="1">
    <citation type="submission" date="2019-02" db="EMBL/GenBank/DDBJ databases">
        <authorList>
            <person name="Manzano-Marin A."/>
            <person name="Manzano-Marin A."/>
        </authorList>
    </citation>
    <scope>NUCLEOTIDE SEQUENCE [LARGE SCALE GENOMIC DNA]</scope>
    <source>
        <strain evidence="20 21">ErCisplendens/pseudotsugae</strain>
    </source>
</reference>
<keyword evidence="6 15" id="KW-0436">Ligase</keyword>
<keyword evidence="9 15" id="KW-0067">ATP-binding</keyword>
<dbReference type="Gene3D" id="3.30.930.10">
    <property type="entry name" value="Bira Bifunctional Protein, Domain 2"/>
    <property type="match status" value="1"/>
</dbReference>
<dbReference type="InterPro" id="IPR045060">
    <property type="entry name" value="Phe-tRNA-ligase_IIc_bsu"/>
</dbReference>
<dbReference type="InterPro" id="IPR005121">
    <property type="entry name" value="Fdx_antiC-bd"/>
</dbReference>
<dbReference type="NCBIfam" id="TIGR00472">
    <property type="entry name" value="pheT_bact"/>
    <property type="match status" value="1"/>
</dbReference>
<feature type="binding site" evidence="15">
    <location>
        <position position="462"/>
    </location>
    <ligand>
        <name>Mg(2+)</name>
        <dbReference type="ChEBI" id="CHEBI:18420"/>
        <note>shared with alpha subunit</note>
    </ligand>
</feature>
<dbReference type="Pfam" id="PF03484">
    <property type="entry name" value="B5"/>
    <property type="match status" value="1"/>
</dbReference>
<evidence type="ECO:0000256" key="5">
    <source>
        <dbReference type="ARBA" id="ARBA00022555"/>
    </source>
</evidence>
<feature type="binding site" evidence="15">
    <location>
        <position position="466"/>
    </location>
    <ligand>
        <name>Mg(2+)</name>
        <dbReference type="ChEBI" id="CHEBI:18420"/>
        <note>shared with alpha subunit</note>
    </ligand>
</feature>
<dbReference type="AlphaFoldDB" id="A0A451D3E8"/>
<accession>A0A451D3E8</accession>
<dbReference type="InterPro" id="IPR009061">
    <property type="entry name" value="DNA-bd_dom_put_sf"/>
</dbReference>
<dbReference type="SUPFAM" id="SSF56037">
    <property type="entry name" value="PheT/TilS domain"/>
    <property type="match status" value="1"/>
</dbReference>
<comment type="similarity">
    <text evidence="2 15">Belongs to the phenylalanyl-tRNA synthetase beta subunit family. Type 1 subfamily.</text>
</comment>
<organism evidence="20 21">
    <name type="scientific">Candidatus Erwinia haradaeae</name>
    <dbReference type="NCBI Taxonomy" id="1922217"/>
    <lineage>
        <taxon>Bacteria</taxon>
        <taxon>Pseudomonadati</taxon>
        <taxon>Pseudomonadota</taxon>
        <taxon>Gammaproteobacteria</taxon>
        <taxon>Enterobacterales</taxon>
        <taxon>Erwiniaceae</taxon>
        <taxon>Erwinia</taxon>
    </lineage>
</organism>
<dbReference type="Proteomes" id="UP000294338">
    <property type="component" value="Chromosome 1"/>
</dbReference>
<evidence type="ECO:0000256" key="4">
    <source>
        <dbReference type="ARBA" id="ARBA00022490"/>
    </source>
</evidence>
<feature type="domain" description="B5" evidence="19">
    <location>
        <begin position="401"/>
        <end position="478"/>
    </location>
</feature>
<evidence type="ECO:0000256" key="11">
    <source>
        <dbReference type="ARBA" id="ARBA00022884"/>
    </source>
</evidence>
<comment type="subcellular location">
    <subcellularLocation>
        <location evidence="1 15">Cytoplasm</location>
    </subcellularLocation>
</comment>
<dbReference type="SUPFAM" id="SSF50249">
    <property type="entry name" value="Nucleic acid-binding proteins"/>
    <property type="match status" value="1"/>
</dbReference>
<dbReference type="SUPFAM" id="SSF54991">
    <property type="entry name" value="Anticodon-binding domain of PheRS"/>
    <property type="match status" value="1"/>
</dbReference>
<evidence type="ECO:0000256" key="13">
    <source>
        <dbReference type="ARBA" id="ARBA00023146"/>
    </source>
</evidence>
<keyword evidence="5 16" id="KW-0820">tRNA-binding</keyword>
<dbReference type="CDD" id="cd00769">
    <property type="entry name" value="PheRS_beta_core"/>
    <property type="match status" value="1"/>
</dbReference>
<keyword evidence="10 15" id="KW-0460">Magnesium</keyword>
<evidence type="ECO:0000256" key="6">
    <source>
        <dbReference type="ARBA" id="ARBA00022598"/>
    </source>
</evidence>
<evidence type="ECO:0000256" key="14">
    <source>
        <dbReference type="ARBA" id="ARBA00049255"/>
    </source>
</evidence>
<dbReference type="InterPro" id="IPR020825">
    <property type="entry name" value="Phe-tRNA_synthase-like_B3/B4"/>
</dbReference>
<dbReference type="GO" id="GO:0009328">
    <property type="term" value="C:phenylalanine-tRNA ligase complex"/>
    <property type="evidence" value="ECO:0007669"/>
    <property type="project" value="TreeGrafter"/>
</dbReference>
<dbReference type="SMART" id="SM00873">
    <property type="entry name" value="B3_4"/>
    <property type="match status" value="1"/>
</dbReference>
<dbReference type="SMART" id="SM00896">
    <property type="entry name" value="FDX-ACB"/>
    <property type="match status" value="1"/>
</dbReference>
<dbReference type="GO" id="GO:0004826">
    <property type="term" value="F:phenylalanine-tRNA ligase activity"/>
    <property type="evidence" value="ECO:0007669"/>
    <property type="project" value="UniProtKB-UniRule"/>
</dbReference>
<dbReference type="InterPro" id="IPR012340">
    <property type="entry name" value="NA-bd_OB-fold"/>
</dbReference>
<comment type="subunit">
    <text evidence="3 15">Tetramer of two alpha and two beta subunits.</text>
</comment>
<dbReference type="InterPro" id="IPR041616">
    <property type="entry name" value="PheRS_beta_core"/>
</dbReference>